<evidence type="ECO:0000256" key="2">
    <source>
        <dbReference type="SAM" id="SignalP"/>
    </source>
</evidence>
<dbReference type="Gene3D" id="2.60.120.260">
    <property type="entry name" value="Galactose-binding domain-like"/>
    <property type="match status" value="1"/>
</dbReference>
<evidence type="ECO:0000259" key="3">
    <source>
        <dbReference type="Pfam" id="PF22666"/>
    </source>
</evidence>
<protein>
    <recommendedName>
        <fullName evidence="3">Beta-mannosidase-like galactose-binding domain-containing protein</fullName>
    </recommendedName>
</protein>
<dbReference type="PANTHER" id="PTHR36848:SF2">
    <property type="entry name" value="SECRETED PROTEIN"/>
    <property type="match status" value="1"/>
</dbReference>
<keyword evidence="2" id="KW-0732">Signal</keyword>
<comment type="caution">
    <text evidence="4">The sequence shown here is derived from an EMBL/GenBank/DDBJ whole genome shotgun (WGS) entry which is preliminary data.</text>
</comment>
<feature type="domain" description="Beta-mannosidase-like galactose-binding" evidence="3">
    <location>
        <begin position="865"/>
        <end position="953"/>
    </location>
</feature>
<name>A0A7K1U0N1_9BACT</name>
<accession>A0A7K1U0N1</accession>
<feature type="signal peptide" evidence="2">
    <location>
        <begin position="1"/>
        <end position="20"/>
    </location>
</feature>
<dbReference type="AlphaFoldDB" id="A0A7K1U0N1"/>
<dbReference type="Pfam" id="PF22666">
    <property type="entry name" value="Glyco_hydro_2_N2"/>
    <property type="match status" value="1"/>
</dbReference>
<reference evidence="4 5" key="1">
    <citation type="submission" date="2019-12" db="EMBL/GenBank/DDBJ databases">
        <title>Chitinophaga sp. strain ysch24 (GDMCC 1.1355), whole genome shotgun sequence.</title>
        <authorList>
            <person name="Zhang X."/>
        </authorList>
    </citation>
    <scope>NUCLEOTIDE SEQUENCE [LARGE SCALE GENOMIC DNA]</scope>
    <source>
        <strain evidence="5">ysch24</strain>
    </source>
</reference>
<dbReference type="NCBIfam" id="NF045579">
    <property type="entry name" value="rhamnoside_JR"/>
    <property type="match status" value="1"/>
</dbReference>
<dbReference type="Pfam" id="PF17132">
    <property type="entry name" value="Glyco_hydro_106"/>
    <property type="match status" value="1"/>
</dbReference>
<gene>
    <name evidence="4" type="ORF">GO493_06495</name>
</gene>
<dbReference type="PANTHER" id="PTHR36848">
    <property type="entry name" value="DNA-BINDING PROTEIN (PUTATIVE SECRETED PROTEIN)-RELATED"/>
    <property type="match status" value="1"/>
</dbReference>
<dbReference type="GO" id="GO:0004553">
    <property type="term" value="F:hydrolase activity, hydrolyzing O-glycosyl compounds"/>
    <property type="evidence" value="ECO:0007669"/>
    <property type="project" value="UniProtKB-ARBA"/>
</dbReference>
<keyword evidence="1" id="KW-0378">Hydrolase</keyword>
<proteinExistence type="predicted"/>
<evidence type="ECO:0000313" key="4">
    <source>
        <dbReference type="EMBL" id="MVT07903.1"/>
    </source>
</evidence>
<keyword evidence="5" id="KW-1185">Reference proteome</keyword>
<dbReference type="InterPro" id="IPR053161">
    <property type="entry name" value="Ulvan_degrading_GH"/>
</dbReference>
<dbReference type="EMBL" id="WRXN01000002">
    <property type="protein sequence ID" value="MVT07903.1"/>
    <property type="molecule type" value="Genomic_DNA"/>
</dbReference>
<sequence>MTYKVTTMKRKYYGALSAMAAVVALSAITAFNGIDHDTVPGENNPYTNWFPYYDFNPATFRTAPRTFGPFTRWWLPGNDITSEELQREVRMLADHGFAGVEVQPLTQGLNIKAPKEQAERIYSWDTPSFYQHMKAIMQQAQKSGITVDMNGGSGWPLGGAFFDPAESMKTLSVSDTGLTGGQLFDGRLPRPGNNAMKPQGMMAMAMQKNPVEDKWAKIYSVIAARVVKRSGKQTELDPTTLVDLTNKVNGVSLHWQAPAGGEWRIVTSWVIPTGEKPSLIASSKVNYVIDHLDTAVVNKAYNYLLGARTGLPAYYGKPLRAIFNDSYEFHTDRIISPDFLDVFRQLNGYDIAPWLSAAFQKGYDHPTYLASAYPGAKPPFVFHGQEEWRLIYDYDRTVNKVFSNNFIRTSNRWMEARGLLHRTQAYGFPNDLIGCAGAADIPEAEQLYAEGSEGYLKLVSSGAHLYNRPVITQESFVSILRAEMTTPQKIKIWADKSFACGINQLIYHGTPYRYNNGEYGKEGWNTWSSPYLPFINFSTGMNESDPFFNDIKTVNEYLARCQYALRAGKPETDVLIYVPFIDFTEDQIAINPEEILNRGYIEGIEPDMKGFGIFTAPPTPINTWYKQLWKTVNELEAKGISWEFVNDDALQQATFSENRLRIAGNEYQALLLTDLPYIQMASARHINTMSKQGLPLWITGPLPQKQPSFLDYEKNDRLTAQLIKEASIQKNSMDISNGIPAAAILQKIKFADTTRFSRQIARRMADGSLLRFLWNKTDQWQTIRLNVDKDFTGAYWLNAEDGTITNATGTTVSYTLPPYGSVFLYASKNRVVPGSIAAKRNDTKDILTIDRWALQAGNVKLENSPLIDWRDNEQLKYCSDEGIYTATFRLDQITKGRHYMVDLGTVWYTANVTINGKNAGKRLFAPYRLDITDLVKPGDNKIIVRVTTTRRNGFIGEAVKKNPHYAQFTGKEKTIMASGLKGPVTIKELQ</sequence>
<dbReference type="InterPro" id="IPR054593">
    <property type="entry name" value="Beta-mannosidase-like_N2"/>
</dbReference>
<evidence type="ECO:0000313" key="5">
    <source>
        <dbReference type="Proteomes" id="UP000461730"/>
    </source>
</evidence>
<dbReference type="Proteomes" id="UP000461730">
    <property type="component" value="Unassembled WGS sequence"/>
</dbReference>
<evidence type="ECO:0000256" key="1">
    <source>
        <dbReference type="ARBA" id="ARBA00022801"/>
    </source>
</evidence>
<dbReference type="InterPro" id="IPR008979">
    <property type="entry name" value="Galactose-bd-like_sf"/>
</dbReference>
<dbReference type="SUPFAM" id="SSF49785">
    <property type="entry name" value="Galactose-binding domain-like"/>
    <property type="match status" value="1"/>
</dbReference>
<feature type="chain" id="PRO_5029869395" description="Beta-mannosidase-like galactose-binding domain-containing protein" evidence="2">
    <location>
        <begin position="21"/>
        <end position="990"/>
    </location>
</feature>
<organism evidence="4 5">
    <name type="scientific">Chitinophaga tropicalis</name>
    <dbReference type="NCBI Taxonomy" id="2683588"/>
    <lineage>
        <taxon>Bacteria</taxon>
        <taxon>Pseudomonadati</taxon>
        <taxon>Bacteroidota</taxon>
        <taxon>Chitinophagia</taxon>
        <taxon>Chitinophagales</taxon>
        <taxon>Chitinophagaceae</taxon>
        <taxon>Chitinophaga</taxon>
    </lineage>
</organism>